<feature type="transmembrane region" description="Helical" evidence="5">
    <location>
        <begin position="692"/>
        <end position="713"/>
    </location>
</feature>
<name>A0ABR5PFQ6_9LACO</name>
<gene>
    <name evidence="7" type="ORF">FD12_GL001698</name>
</gene>
<dbReference type="PANTHER" id="PTHR43077:SF10">
    <property type="entry name" value="TRANSPORT PERMEASE PROTEIN"/>
    <property type="match status" value="1"/>
</dbReference>
<feature type="domain" description="ABC-2 type transporter transmembrane" evidence="6">
    <location>
        <begin position="534"/>
        <end position="683"/>
    </location>
</feature>
<feature type="transmembrane region" description="Helical" evidence="5">
    <location>
        <begin position="607"/>
        <end position="626"/>
    </location>
</feature>
<dbReference type="Gene3D" id="1.20.5.50">
    <property type="match status" value="1"/>
</dbReference>
<accession>A0ABR5PFQ6</accession>
<organism evidence="7 8">
    <name type="scientific">Lentilactobacillus rapi DSM 19907 = JCM 15042</name>
    <dbReference type="NCBI Taxonomy" id="1423795"/>
    <lineage>
        <taxon>Bacteria</taxon>
        <taxon>Bacillati</taxon>
        <taxon>Bacillota</taxon>
        <taxon>Bacilli</taxon>
        <taxon>Lactobacillales</taxon>
        <taxon>Lactobacillaceae</taxon>
        <taxon>Lentilactobacillus</taxon>
    </lineage>
</organism>
<comment type="subcellular location">
    <subcellularLocation>
        <location evidence="1">Membrane</location>
        <topology evidence="1">Multi-pass membrane protein</topology>
    </subcellularLocation>
</comment>
<keyword evidence="3 5" id="KW-1133">Transmembrane helix</keyword>
<dbReference type="Pfam" id="PF01061">
    <property type="entry name" value="ABC2_membrane"/>
    <property type="match status" value="1"/>
</dbReference>
<proteinExistence type="predicted"/>
<protein>
    <submittedName>
        <fullName evidence="7">YhgE Pip domain protein</fullName>
    </submittedName>
</protein>
<feature type="transmembrane region" description="Helical" evidence="5">
    <location>
        <begin position="638"/>
        <end position="657"/>
    </location>
</feature>
<dbReference type="InterPro" id="IPR017501">
    <property type="entry name" value="Phage_infect_YhgE_C"/>
</dbReference>
<evidence type="ECO:0000256" key="1">
    <source>
        <dbReference type="ARBA" id="ARBA00004141"/>
    </source>
</evidence>
<dbReference type="Proteomes" id="UP000051977">
    <property type="component" value="Unassembled WGS sequence"/>
</dbReference>
<dbReference type="EMBL" id="AZEI01000022">
    <property type="protein sequence ID" value="KRL17568.1"/>
    <property type="molecule type" value="Genomic_DNA"/>
</dbReference>
<evidence type="ECO:0000256" key="3">
    <source>
        <dbReference type="ARBA" id="ARBA00022989"/>
    </source>
</evidence>
<keyword evidence="2 5" id="KW-0812">Transmembrane</keyword>
<evidence type="ECO:0000313" key="8">
    <source>
        <dbReference type="Proteomes" id="UP000051977"/>
    </source>
</evidence>
<evidence type="ECO:0000256" key="4">
    <source>
        <dbReference type="ARBA" id="ARBA00023136"/>
    </source>
</evidence>
<evidence type="ECO:0000259" key="6">
    <source>
        <dbReference type="Pfam" id="PF01061"/>
    </source>
</evidence>
<feature type="transmembrane region" description="Helical" evidence="5">
    <location>
        <begin position="539"/>
        <end position="559"/>
    </location>
</feature>
<keyword evidence="8" id="KW-1185">Reference proteome</keyword>
<comment type="caution">
    <text evidence="7">The sequence shown here is derived from an EMBL/GenBank/DDBJ whole genome shotgun (WGS) entry which is preliminary data.</text>
</comment>
<evidence type="ECO:0000313" key="7">
    <source>
        <dbReference type="EMBL" id="KRL17568.1"/>
    </source>
</evidence>
<feature type="transmembrane region" description="Helical" evidence="5">
    <location>
        <begin position="579"/>
        <end position="601"/>
    </location>
</feature>
<dbReference type="Gene3D" id="3.40.1710.10">
    <property type="entry name" value="abc type-2 transporter like domain"/>
    <property type="match status" value="1"/>
</dbReference>
<evidence type="ECO:0000256" key="2">
    <source>
        <dbReference type="ARBA" id="ARBA00022692"/>
    </source>
</evidence>
<sequence length="735" mass="80083">MKKKTGYSDFGVQIMVKNIKLIYQRDLKSIFKYKAALLTITALCVLPCLYTLVNVKALWNPYNTQEVSRIPVAVVNNDQGAKLQGKQFNFGDKIVANMKQNHQIGWRFVDSKTAKTKLRAGKYYAEVEIPSNFSADLTSITSSNPTKAQINYTANTKSSPMGDKITETAAKTLVSTVKKQFVYQVNATIFSYLNVAGDKASSKQAEILNLKDLIISLGDSMELATGSLGDISDTSNSLAMAFSELKPVISASQNVNVAGTIGSTNGELINSIDQSVNRSFNNVGTELKGAQANAKRLATLSKQLSAASAAHNRSQVNNLAGKMVAQINLVRGQLTPLISYLKTVNKSHPTTSVTNLINSLTSVEQLLNTQHQQVTALKRGLNSGSTVNAGAQQRVVNHAYSTMAKLNGSLQQYNNHVHNDLNAIQRQLNSTTNRTAGILSDVKKVRNLNEKSLDTVIRGNQLIGDSTGKLENQLLQYKDVILNASNQLKLTSDNNIADIISVLQNNPKLMGNALAEPFNVKDENIYPVSTFGSAFSPTYMALSIWVGCAMLVAVLHTSVPKYHKFKNLKPREEYIGKMLLFNTLSMIQTVIIILTTVFILHVHVESLFLMLMVGVVTSLTFSVIVYTMASVFGNLGKALAVMMVAVQLAGSGAMYPVQLNPLIFRIMQPIFPFSYSVSGFREAIGGPNVGTVIVDFSVLICMLIGGLLIGLFLKKSLKRVTDRLLGDFVRSGIGQ</sequence>
<evidence type="ECO:0000256" key="5">
    <source>
        <dbReference type="SAM" id="Phobius"/>
    </source>
</evidence>
<keyword evidence="4 5" id="KW-0472">Membrane</keyword>
<reference evidence="7 8" key="1">
    <citation type="journal article" date="2015" name="Genome Announc.">
        <title>Expanding the biotechnology potential of lactobacilli through comparative genomics of 213 strains and associated genera.</title>
        <authorList>
            <person name="Sun Z."/>
            <person name="Harris H.M."/>
            <person name="McCann A."/>
            <person name="Guo C."/>
            <person name="Argimon S."/>
            <person name="Zhang W."/>
            <person name="Yang X."/>
            <person name="Jeffery I.B."/>
            <person name="Cooney J.C."/>
            <person name="Kagawa T.F."/>
            <person name="Liu W."/>
            <person name="Song Y."/>
            <person name="Salvetti E."/>
            <person name="Wrobel A."/>
            <person name="Rasinkangas P."/>
            <person name="Parkhill J."/>
            <person name="Rea M.C."/>
            <person name="O'Sullivan O."/>
            <person name="Ritari J."/>
            <person name="Douillard F.P."/>
            <person name="Paul Ross R."/>
            <person name="Yang R."/>
            <person name="Briner A.E."/>
            <person name="Felis G.E."/>
            <person name="de Vos W.M."/>
            <person name="Barrangou R."/>
            <person name="Klaenhammer T.R."/>
            <person name="Caufield P.W."/>
            <person name="Cui Y."/>
            <person name="Zhang H."/>
            <person name="O'Toole P.W."/>
        </authorList>
    </citation>
    <scope>NUCLEOTIDE SEQUENCE [LARGE SCALE GENOMIC DNA]</scope>
    <source>
        <strain evidence="7 8">DSM 19907</strain>
    </source>
</reference>
<dbReference type="PANTHER" id="PTHR43077">
    <property type="entry name" value="TRANSPORT PERMEASE YVFS-RELATED"/>
    <property type="match status" value="1"/>
</dbReference>
<feature type="transmembrane region" description="Helical" evidence="5">
    <location>
        <begin position="35"/>
        <end position="53"/>
    </location>
</feature>
<dbReference type="InterPro" id="IPR017500">
    <property type="entry name" value="Phage_infect_YhgE_N"/>
</dbReference>
<dbReference type="InterPro" id="IPR013525">
    <property type="entry name" value="ABC2_TM"/>
</dbReference>
<dbReference type="NCBIfam" id="TIGR03061">
    <property type="entry name" value="pip_yhgE_Nterm"/>
    <property type="match status" value="1"/>
</dbReference>
<dbReference type="NCBIfam" id="TIGR03062">
    <property type="entry name" value="pip_yhgE_Cterm"/>
    <property type="match status" value="1"/>
</dbReference>
<dbReference type="InterPro" id="IPR051328">
    <property type="entry name" value="T7SS_ABC-Transporter"/>
</dbReference>